<keyword evidence="9" id="KW-0407">Ion channel</keyword>
<keyword evidence="4 11" id="KW-0812">Transmembrane</keyword>
<dbReference type="EMBL" id="CAJPVJ010007550">
    <property type="protein sequence ID" value="CAG2171317.1"/>
    <property type="molecule type" value="Genomic_DNA"/>
</dbReference>
<feature type="domain" description="Potassium channel voltage dependent KCNQ C-terminal" evidence="13">
    <location>
        <begin position="386"/>
        <end position="486"/>
    </location>
</feature>
<keyword evidence="2" id="KW-0813">Transport</keyword>
<comment type="subcellular location">
    <subcellularLocation>
        <location evidence="1">Cell membrane</location>
        <topology evidence="1">Multi-pass membrane protein</topology>
    </subcellularLocation>
</comment>
<keyword evidence="8 11" id="KW-0472">Membrane</keyword>
<evidence type="ECO:0000256" key="8">
    <source>
        <dbReference type="ARBA" id="ARBA00023136"/>
    </source>
</evidence>
<evidence type="ECO:0000256" key="11">
    <source>
        <dbReference type="SAM" id="Phobius"/>
    </source>
</evidence>
<sequence>FTRYLNGAGDDCQGNDATVMSKASIGSVGRLMQLLKVVDARRQERERKYSQSGTSYLGTALPEQYELRQKTAYYKTRLQVSQVYNLLHRPRGWWAFLYHGLVFLLVFFCLILTVFSTDKDFEAISWDLMVNIETVMVVWFGLEFCIRMWASSCKCQYQSWQGKFRYIWNPLRIGDIVLIIVSIVLLRVGSADGHLVFAGFALRGFHRFFQVIQMIKSERRFRPASILMSVISAQREQLIITTYIGFIVLCFMAFLIYLVETDYNDYFDNIADSFWWAVRIVTSISPSIVKVITIFTIGYGDRVPVTWVGKLITCIFTILGVSIFALPAGIIGTGLAISVSEEQRVENRMRKKLPAAVLIQTCWRYYAANPTSLSIATWTIHKRHCDMISNDERNAIRFIRMTKFMLAKRDFESHRQQTDIRDVLAQYQTGHSSILYRIKEIQSDLSLIVGKVHTNGAKMLESRTGLVDRIGRLERMHRELDRKLDVNFELILSTLYGIQSGTVSQRQSMASEFSNGP</sequence>
<comment type="catalytic activity">
    <reaction evidence="10">
        <text>K(+)(in) = K(+)(out)</text>
        <dbReference type="Rhea" id="RHEA:29463"/>
        <dbReference type="ChEBI" id="CHEBI:29103"/>
    </reaction>
</comment>
<dbReference type="PRINTS" id="PR00169">
    <property type="entry name" value="KCHANNEL"/>
</dbReference>
<gene>
    <name evidence="14" type="ORF">ONB1V03_LOCUS10780</name>
</gene>
<dbReference type="PRINTS" id="PR01459">
    <property type="entry name" value="KCNQCHANNEL"/>
</dbReference>
<proteinExistence type="predicted"/>
<dbReference type="PANTHER" id="PTHR47735:SF9">
    <property type="entry name" value="POTASSIUM VOLTAGE-GATED CHANNEL SUBFAMILY KQT MEMBER 4-LIKE ISOFORM X1"/>
    <property type="match status" value="1"/>
</dbReference>
<feature type="transmembrane region" description="Helical" evidence="11">
    <location>
        <begin position="171"/>
        <end position="189"/>
    </location>
</feature>
<dbReference type="PANTHER" id="PTHR47735">
    <property type="entry name" value="POTASSIUM VOLTAGE-GATED CHANNEL SUBFAMILY KQT MEMBER 4"/>
    <property type="match status" value="1"/>
</dbReference>
<feature type="non-terminal residue" evidence="14">
    <location>
        <position position="1"/>
    </location>
</feature>
<keyword evidence="7" id="KW-0406">Ion transport</keyword>
<feature type="transmembrane region" description="Helical" evidence="11">
    <location>
        <begin position="238"/>
        <end position="259"/>
    </location>
</feature>
<reference evidence="14" key="1">
    <citation type="submission" date="2020-11" db="EMBL/GenBank/DDBJ databases">
        <authorList>
            <person name="Tran Van P."/>
        </authorList>
    </citation>
    <scope>NUCLEOTIDE SEQUENCE</scope>
</reference>
<evidence type="ECO:0000256" key="7">
    <source>
        <dbReference type="ARBA" id="ARBA00023065"/>
    </source>
</evidence>
<feature type="non-terminal residue" evidence="14">
    <location>
        <position position="517"/>
    </location>
</feature>
<dbReference type="OrthoDB" id="8879391at2759"/>
<keyword evidence="6 11" id="KW-1133">Transmembrane helix</keyword>
<dbReference type="Gene3D" id="1.20.120.350">
    <property type="entry name" value="Voltage-gated potassium channels. Chain C"/>
    <property type="match status" value="1"/>
</dbReference>
<dbReference type="Pfam" id="PF00520">
    <property type="entry name" value="Ion_trans"/>
    <property type="match status" value="1"/>
</dbReference>
<feature type="transmembrane region" description="Helical" evidence="11">
    <location>
        <begin position="128"/>
        <end position="150"/>
    </location>
</feature>
<dbReference type="InterPro" id="IPR003937">
    <property type="entry name" value="K_chnl_volt-dep_KCNQ"/>
</dbReference>
<dbReference type="SUPFAM" id="SSF81324">
    <property type="entry name" value="Voltage-gated potassium channels"/>
    <property type="match status" value="1"/>
</dbReference>
<dbReference type="InterPro" id="IPR005821">
    <property type="entry name" value="Ion_trans_dom"/>
</dbReference>
<dbReference type="Pfam" id="PF03520">
    <property type="entry name" value="KCNQ_channel"/>
    <property type="match status" value="1"/>
</dbReference>
<evidence type="ECO:0000259" key="12">
    <source>
        <dbReference type="Pfam" id="PF00520"/>
    </source>
</evidence>
<feature type="transmembrane region" description="Helical" evidence="11">
    <location>
        <begin position="311"/>
        <end position="337"/>
    </location>
</feature>
<dbReference type="GO" id="GO:0008076">
    <property type="term" value="C:voltage-gated potassium channel complex"/>
    <property type="evidence" value="ECO:0007669"/>
    <property type="project" value="TreeGrafter"/>
</dbReference>
<dbReference type="Proteomes" id="UP000728032">
    <property type="component" value="Unassembled WGS sequence"/>
</dbReference>
<evidence type="ECO:0000256" key="3">
    <source>
        <dbReference type="ARBA" id="ARBA00022475"/>
    </source>
</evidence>
<evidence type="ECO:0000256" key="6">
    <source>
        <dbReference type="ARBA" id="ARBA00022989"/>
    </source>
</evidence>
<evidence type="ECO:0000256" key="2">
    <source>
        <dbReference type="ARBA" id="ARBA00022448"/>
    </source>
</evidence>
<evidence type="ECO:0000256" key="10">
    <source>
        <dbReference type="ARBA" id="ARBA00034430"/>
    </source>
</evidence>
<evidence type="ECO:0000313" key="15">
    <source>
        <dbReference type="Proteomes" id="UP000728032"/>
    </source>
</evidence>
<evidence type="ECO:0000256" key="4">
    <source>
        <dbReference type="ARBA" id="ARBA00022692"/>
    </source>
</evidence>
<name>A0A7R9M7Z6_9ACAR</name>
<evidence type="ECO:0000256" key="5">
    <source>
        <dbReference type="ARBA" id="ARBA00022958"/>
    </source>
</evidence>
<dbReference type="Gene3D" id="6.10.140.1910">
    <property type="match status" value="1"/>
</dbReference>
<protein>
    <submittedName>
        <fullName evidence="14">Uncharacterized protein</fullName>
    </submittedName>
</protein>
<keyword evidence="5" id="KW-0630">Potassium</keyword>
<feature type="transmembrane region" description="Helical" evidence="11">
    <location>
        <begin position="96"/>
        <end position="116"/>
    </location>
</feature>
<evidence type="ECO:0000256" key="1">
    <source>
        <dbReference type="ARBA" id="ARBA00004651"/>
    </source>
</evidence>
<dbReference type="InterPro" id="IPR027359">
    <property type="entry name" value="Volt_channel_dom_sf"/>
</dbReference>
<accession>A0A7R9M7Z6</accession>
<feature type="domain" description="Ion transport" evidence="12">
    <location>
        <begin position="98"/>
        <end position="334"/>
    </location>
</feature>
<dbReference type="Gene3D" id="1.10.287.70">
    <property type="match status" value="2"/>
</dbReference>
<dbReference type="InterPro" id="IPR013821">
    <property type="entry name" value="K_chnl_volt-dep_KCNQ_C"/>
</dbReference>
<evidence type="ECO:0000259" key="13">
    <source>
        <dbReference type="Pfam" id="PF03520"/>
    </source>
</evidence>
<feature type="transmembrane region" description="Helical" evidence="11">
    <location>
        <begin position="274"/>
        <end position="299"/>
    </location>
</feature>
<keyword evidence="15" id="KW-1185">Reference proteome</keyword>
<evidence type="ECO:0000256" key="9">
    <source>
        <dbReference type="ARBA" id="ARBA00023303"/>
    </source>
</evidence>
<evidence type="ECO:0000313" key="14">
    <source>
        <dbReference type="EMBL" id="CAD7654130.1"/>
    </source>
</evidence>
<keyword evidence="3" id="KW-1003">Cell membrane</keyword>
<dbReference type="GO" id="GO:0005249">
    <property type="term" value="F:voltage-gated potassium channel activity"/>
    <property type="evidence" value="ECO:0007669"/>
    <property type="project" value="InterPro"/>
</dbReference>
<dbReference type="AlphaFoldDB" id="A0A7R9M7Z6"/>
<dbReference type="EMBL" id="OC922375">
    <property type="protein sequence ID" value="CAD7654130.1"/>
    <property type="molecule type" value="Genomic_DNA"/>
</dbReference>
<organism evidence="14">
    <name type="scientific">Oppiella nova</name>
    <dbReference type="NCBI Taxonomy" id="334625"/>
    <lineage>
        <taxon>Eukaryota</taxon>
        <taxon>Metazoa</taxon>
        <taxon>Ecdysozoa</taxon>
        <taxon>Arthropoda</taxon>
        <taxon>Chelicerata</taxon>
        <taxon>Arachnida</taxon>
        <taxon>Acari</taxon>
        <taxon>Acariformes</taxon>
        <taxon>Sarcoptiformes</taxon>
        <taxon>Oribatida</taxon>
        <taxon>Brachypylina</taxon>
        <taxon>Oppioidea</taxon>
        <taxon>Oppiidae</taxon>
        <taxon>Oppiella</taxon>
    </lineage>
</organism>